<dbReference type="SUPFAM" id="SSF51726">
    <property type="entry name" value="UROD/MetE-like"/>
    <property type="match status" value="1"/>
</dbReference>
<evidence type="ECO:0000313" key="2">
    <source>
        <dbReference type="Proteomes" id="UP000010847"/>
    </source>
</evidence>
<evidence type="ECO:0000313" key="1">
    <source>
        <dbReference type="EMBL" id="AHF07736.1"/>
    </source>
</evidence>
<keyword evidence="2" id="KW-1185">Reference proteome</keyword>
<gene>
    <name evidence="1" type="ORF">DESME_12440</name>
</gene>
<dbReference type="STRING" id="871968.DESME_12440"/>
<dbReference type="AlphaFoldDB" id="W0EFA1"/>
<dbReference type="InterPro" id="IPR038071">
    <property type="entry name" value="UROD/MetE-like_sf"/>
</dbReference>
<dbReference type="OrthoDB" id="144815at2"/>
<dbReference type="eggNOG" id="COG0620">
    <property type="taxonomic scope" value="Bacteria"/>
</dbReference>
<protein>
    <recommendedName>
        <fullName evidence="3">Methionine synthase</fullName>
    </recommendedName>
</protein>
<evidence type="ECO:0008006" key="3">
    <source>
        <dbReference type="Google" id="ProtNLM"/>
    </source>
</evidence>
<dbReference type="EMBL" id="CP007032">
    <property type="protein sequence ID" value="AHF07736.1"/>
    <property type="molecule type" value="Genomic_DNA"/>
</dbReference>
<dbReference type="Gene3D" id="3.20.20.210">
    <property type="match status" value="1"/>
</dbReference>
<accession>W0EFA1</accession>
<sequence>MSLEENKSPNSNLKTQTWEPHFLATGIGSLPHTESKAALDLIWKSVPTAPHWPQLPNLGAESSFVGQYLRPLIETGVIEGFVTPRFQVEVPDWSERMARFYELYLRAESGEEEAFESFGFTAEGGVGFESFCADLEHRDTQGVLFVKGQLSGPLTVGMQITDENRRASYYDEIQRDLLVKALAMHAEWQTRRLRRLGYPVLMSIDDPSLYAYGSSTHVTLRRESLIAHLNEVSEGILRQGGIPAAHVCAGTDWTLLFDSKIQVINFDAYEYMTSMIVLAGPLNEFLERGGILSWGIVPTSAKAFEETVASLQERLEGNINALLKRGVNESRLRAQSMLTPSCGTGTLELPLAERIYALLNGLAMKIC</sequence>
<dbReference type="KEGG" id="dmt:DESME_12440"/>
<proteinExistence type="predicted"/>
<dbReference type="CDD" id="cd03310">
    <property type="entry name" value="CIMS_like"/>
    <property type="match status" value="1"/>
</dbReference>
<name>W0EFA1_9FIRM</name>
<reference evidence="1 2" key="1">
    <citation type="submission" date="2013-12" db="EMBL/GenBank/DDBJ databases">
        <authorList>
            <consortium name="DOE Joint Genome Institute"/>
            <person name="Smidt H."/>
            <person name="Huntemann M."/>
            <person name="Han J."/>
            <person name="Chen A."/>
            <person name="Kyrpides N."/>
            <person name="Mavromatis K."/>
            <person name="Markowitz V."/>
            <person name="Palaniappan K."/>
            <person name="Ivanova N."/>
            <person name="Schaumberg A."/>
            <person name="Pati A."/>
            <person name="Liolios K."/>
            <person name="Nordberg H.P."/>
            <person name="Cantor M.N."/>
            <person name="Hua S.X."/>
            <person name="Woyke T."/>
        </authorList>
    </citation>
    <scope>NUCLEOTIDE SEQUENCE [LARGE SCALE GENOMIC DNA]</scope>
    <source>
        <strain evidence="2">DSM 15288</strain>
    </source>
</reference>
<organism evidence="1 2">
    <name type="scientific">Desulfitobacterium metallireducens DSM 15288</name>
    <dbReference type="NCBI Taxonomy" id="871968"/>
    <lineage>
        <taxon>Bacteria</taxon>
        <taxon>Bacillati</taxon>
        <taxon>Bacillota</taxon>
        <taxon>Clostridia</taxon>
        <taxon>Eubacteriales</taxon>
        <taxon>Desulfitobacteriaceae</taxon>
        <taxon>Desulfitobacterium</taxon>
    </lineage>
</organism>
<dbReference type="HOGENOM" id="CLU_789227_0_0_9"/>
<dbReference type="Proteomes" id="UP000010847">
    <property type="component" value="Chromosome"/>
</dbReference>